<evidence type="ECO:0000313" key="3">
    <source>
        <dbReference type="Proteomes" id="UP001208689"/>
    </source>
</evidence>
<dbReference type="InterPro" id="IPR013320">
    <property type="entry name" value="ConA-like_dom_sf"/>
</dbReference>
<proteinExistence type="predicted"/>
<organism evidence="2 3">
    <name type="scientific">Candidatus Lokiarchaeum ossiferum</name>
    <dbReference type="NCBI Taxonomy" id="2951803"/>
    <lineage>
        <taxon>Archaea</taxon>
        <taxon>Promethearchaeati</taxon>
        <taxon>Promethearchaeota</taxon>
        <taxon>Promethearchaeia</taxon>
        <taxon>Promethearchaeales</taxon>
        <taxon>Promethearchaeaceae</taxon>
        <taxon>Candidatus Lokiarchaeum</taxon>
    </lineage>
</organism>
<feature type="transmembrane region" description="Helical" evidence="1">
    <location>
        <begin position="12"/>
        <end position="30"/>
    </location>
</feature>
<accession>A0ABY6HPM6</accession>
<gene>
    <name evidence="2" type="ORF">NEF87_001737</name>
</gene>
<dbReference type="Proteomes" id="UP001208689">
    <property type="component" value="Chromosome"/>
</dbReference>
<keyword evidence="3" id="KW-1185">Reference proteome</keyword>
<name>A0ABY6HPM6_9ARCH</name>
<dbReference type="SUPFAM" id="SSF49899">
    <property type="entry name" value="Concanavalin A-like lectins/glucanases"/>
    <property type="match status" value="1"/>
</dbReference>
<keyword evidence="1" id="KW-0812">Transmembrane</keyword>
<keyword evidence="1" id="KW-0472">Membrane</keyword>
<evidence type="ECO:0000256" key="1">
    <source>
        <dbReference type="SAM" id="Phobius"/>
    </source>
</evidence>
<evidence type="ECO:0008006" key="4">
    <source>
        <dbReference type="Google" id="ProtNLM"/>
    </source>
</evidence>
<keyword evidence="1" id="KW-1133">Transmembrane helix</keyword>
<protein>
    <recommendedName>
        <fullName evidence="4">LamG domain-containing protein</fullName>
    </recommendedName>
</protein>
<dbReference type="Gene3D" id="2.60.120.200">
    <property type="match status" value="1"/>
</dbReference>
<dbReference type="EMBL" id="CP104013">
    <property type="protein sequence ID" value="UYP45452.1"/>
    <property type="molecule type" value="Genomic_DNA"/>
</dbReference>
<reference evidence="2" key="1">
    <citation type="submission" date="2022-09" db="EMBL/GenBank/DDBJ databases">
        <title>Actin cytoskeleton and complex cell architecture in an #Asgard archaeon.</title>
        <authorList>
            <person name="Ponce Toledo R.I."/>
            <person name="Schleper C."/>
            <person name="Rodrigues Oliveira T."/>
            <person name="Wollweber F."/>
            <person name="Xu J."/>
            <person name="Rittmann S."/>
            <person name="Klingl A."/>
            <person name="Pilhofer M."/>
        </authorList>
    </citation>
    <scope>NUCLEOTIDE SEQUENCE</scope>
    <source>
        <strain evidence="2">B-35</strain>
    </source>
</reference>
<sequence>MIFSKSKRKEKILLFLIFGISYLNNISLFPTNNDASYPTSVFNPPQSADNNTILYCNMENDNFDSMDKNGVIRGTWSYMTPLALSGTTSLSLNWDATLYWDLEKSIPEGTIECLFRPTGLSPYSNTYIFQILTESEIALSLFYRPEGALVVGYYSGNVYKKVIAPIILEDDKIYHIACSWGSNGIGIWVNGNQLILDEKITSILLTTARYYGLGVIKKDFDPPTAFGDYDEFRLSNIQKTFFSSEFTELSDIVIPSNSSEIVESLPFFNESSVPIIVGIIVALLVISVKGKRFFKKSQVRTNGKKRDKENQNQKKKIDPHDPVVFQKFCSILVLSHNIDVELVAESLGITEKQLQNNLEIWKEKVSFEMRGETISLNRMNDYLSDLDAHFLDWELGSHQSKKKISFYEIMILQQLFFEWGRTNLLEKGD</sequence>
<evidence type="ECO:0000313" key="2">
    <source>
        <dbReference type="EMBL" id="UYP45452.1"/>
    </source>
</evidence>
<feature type="transmembrane region" description="Helical" evidence="1">
    <location>
        <begin position="271"/>
        <end position="288"/>
    </location>
</feature>